<dbReference type="GO" id="GO:0061630">
    <property type="term" value="F:ubiquitin protein ligase activity"/>
    <property type="evidence" value="ECO:0007669"/>
    <property type="project" value="UniProtKB-EC"/>
</dbReference>
<evidence type="ECO:0000259" key="14">
    <source>
        <dbReference type="PROSITE" id="PS50089"/>
    </source>
</evidence>
<dbReference type="EC" id="2.3.2.31" evidence="5"/>
<dbReference type="Gene3D" id="1.20.120.1750">
    <property type="match status" value="1"/>
</dbReference>
<evidence type="ECO:0000256" key="9">
    <source>
        <dbReference type="ARBA" id="ARBA00022771"/>
    </source>
</evidence>
<dbReference type="CDD" id="cd22582">
    <property type="entry name" value="BRcat_RBR_unk"/>
    <property type="match status" value="1"/>
</dbReference>
<dbReference type="Pfam" id="PF13456">
    <property type="entry name" value="RVT_3"/>
    <property type="match status" value="1"/>
</dbReference>
<keyword evidence="17" id="KW-1185">Reference proteome</keyword>
<dbReference type="AlphaFoldDB" id="A0AA35ZBI2"/>
<feature type="domain" description="RING-type" evidence="14">
    <location>
        <begin position="291"/>
        <end position="335"/>
    </location>
</feature>
<dbReference type="InterPro" id="IPR001841">
    <property type="entry name" value="Znf_RING"/>
</dbReference>
<evidence type="ECO:0000256" key="6">
    <source>
        <dbReference type="ARBA" id="ARBA00022679"/>
    </source>
</evidence>
<dbReference type="CDD" id="cd22584">
    <property type="entry name" value="Rcat_RBR_unk"/>
    <property type="match status" value="1"/>
</dbReference>
<feature type="domain" description="RING-type" evidence="15">
    <location>
        <begin position="287"/>
        <end position="508"/>
    </location>
</feature>
<comment type="similarity">
    <text evidence="4">Belongs to the RBR family. Ariadne subfamily.</text>
</comment>
<reference evidence="16" key="1">
    <citation type="submission" date="2023-04" db="EMBL/GenBank/DDBJ databases">
        <authorList>
            <person name="Vijverberg K."/>
            <person name="Xiong W."/>
            <person name="Schranz E."/>
        </authorList>
    </citation>
    <scope>NUCLEOTIDE SEQUENCE</scope>
</reference>
<dbReference type="Pfam" id="PF01485">
    <property type="entry name" value="IBR"/>
    <property type="match status" value="2"/>
</dbReference>
<dbReference type="PANTHER" id="PTHR11685">
    <property type="entry name" value="RBR FAMILY RING FINGER AND IBR DOMAIN-CONTAINING"/>
    <property type="match status" value="1"/>
</dbReference>
<dbReference type="GO" id="GO:0003676">
    <property type="term" value="F:nucleic acid binding"/>
    <property type="evidence" value="ECO:0007669"/>
    <property type="project" value="InterPro"/>
</dbReference>
<dbReference type="InterPro" id="IPR036397">
    <property type="entry name" value="RNaseH_sf"/>
</dbReference>
<evidence type="ECO:0000256" key="7">
    <source>
        <dbReference type="ARBA" id="ARBA00022723"/>
    </source>
</evidence>
<evidence type="ECO:0000313" key="16">
    <source>
        <dbReference type="EMBL" id="CAI9289448.1"/>
    </source>
</evidence>
<evidence type="ECO:0000256" key="3">
    <source>
        <dbReference type="ARBA" id="ARBA00003976"/>
    </source>
</evidence>
<dbReference type="FunFam" id="3.30.40.10:FF:000230">
    <property type="entry name" value="RBR-type E3 ubiquitin transferase"/>
    <property type="match status" value="1"/>
</dbReference>
<dbReference type="PROSITE" id="PS50089">
    <property type="entry name" value="ZF_RING_2"/>
    <property type="match status" value="1"/>
</dbReference>
<proteinExistence type="inferred from homology"/>
<evidence type="ECO:0000259" key="15">
    <source>
        <dbReference type="PROSITE" id="PS51873"/>
    </source>
</evidence>
<dbReference type="Proteomes" id="UP001177003">
    <property type="component" value="Chromosome 6"/>
</dbReference>
<evidence type="ECO:0000313" key="17">
    <source>
        <dbReference type="Proteomes" id="UP001177003"/>
    </source>
</evidence>
<protein>
    <recommendedName>
        <fullName evidence="5">RBR-type E3 ubiquitin transferase</fullName>
        <ecNumber evidence="5">2.3.2.31</ecNumber>
    </recommendedName>
</protein>
<evidence type="ECO:0000256" key="12">
    <source>
        <dbReference type="PROSITE-ProRule" id="PRU00175"/>
    </source>
</evidence>
<dbReference type="InterPro" id="IPR044066">
    <property type="entry name" value="TRIAD_supradom"/>
</dbReference>
<accession>A0AA35ZBI2</accession>
<keyword evidence="8" id="KW-0677">Repeat</keyword>
<comment type="function">
    <text evidence="3">Might act as an E3 ubiquitin-protein ligase, or as part of E3 complex, which accepts ubiquitin from specific E2 ubiquitin-conjugating enzymes and then transfers it to substrates.</text>
</comment>
<evidence type="ECO:0000256" key="10">
    <source>
        <dbReference type="ARBA" id="ARBA00022786"/>
    </source>
</evidence>
<gene>
    <name evidence="16" type="ORF">LSALG_LOCUS28690</name>
</gene>
<evidence type="ECO:0000256" key="5">
    <source>
        <dbReference type="ARBA" id="ARBA00012251"/>
    </source>
</evidence>
<evidence type="ECO:0000256" key="13">
    <source>
        <dbReference type="SAM" id="MobiDB-lite"/>
    </source>
</evidence>
<dbReference type="GO" id="GO:0008270">
    <property type="term" value="F:zinc ion binding"/>
    <property type="evidence" value="ECO:0007669"/>
    <property type="project" value="UniProtKB-KW"/>
</dbReference>
<dbReference type="GO" id="GO:0016567">
    <property type="term" value="P:protein ubiquitination"/>
    <property type="evidence" value="ECO:0007669"/>
    <property type="project" value="InterPro"/>
</dbReference>
<comment type="cofactor">
    <cofactor evidence="2">
        <name>Zn(2+)</name>
        <dbReference type="ChEBI" id="CHEBI:29105"/>
    </cofactor>
</comment>
<keyword evidence="10" id="KW-0833">Ubl conjugation pathway</keyword>
<evidence type="ECO:0000256" key="8">
    <source>
        <dbReference type="ARBA" id="ARBA00022737"/>
    </source>
</evidence>
<evidence type="ECO:0000256" key="1">
    <source>
        <dbReference type="ARBA" id="ARBA00001798"/>
    </source>
</evidence>
<sequence>MDVDDDNELLILLSDSDERGSDLDLAFQLQMQEAIKVSSSSKPSSSSSSYFPLNETQESPSGTARNSVKRERERYYRELVGAELKNMNENLNRLIHDQPFARQILDVPDVDLTMTGDFFEKPYALLPSSNEEVFTVYFRGLVIDESVMNVKMSFAGIGVAIYDESDCCLFESRKSFLVGGTEGEDDDVLELTALIEALNSAVTLGLKRVEISCNCLSIYHYLIGERRPTDNKVMTLINHLNHMETKFAYCCPILVKQNNLAFAYQLAKHAILSHATKLAENESRKTLLEQCTICFESTYIGQMFSVNKCLHRYCFSCMRKHVEAKLHQGKLPECPHEECKSELEIETCKSFLNPKLYDMMSSMIKEASIPPSEKVYCPVSSCSALMSKTELQQQAPPSSSSSSSSQESGKRKCVKCHQLFCMNCNVGWHDNMSCCDYIESFEYKSANEAKLKSLASSKNWRQCVKCKNLVELAAGCFHICCRCGYEFCYTCGAEWIEKKPTCTCPIWDERYIIYLE</sequence>
<dbReference type="InterPro" id="IPR031127">
    <property type="entry name" value="E3_UB_ligase_RBR"/>
</dbReference>
<evidence type="ECO:0000256" key="11">
    <source>
        <dbReference type="ARBA" id="ARBA00022833"/>
    </source>
</evidence>
<comment type="catalytic activity">
    <reaction evidence="1">
        <text>[E2 ubiquitin-conjugating enzyme]-S-ubiquitinyl-L-cysteine + [acceptor protein]-L-lysine = [E2 ubiquitin-conjugating enzyme]-L-cysteine + [acceptor protein]-N(6)-ubiquitinyl-L-lysine.</text>
        <dbReference type="EC" id="2.3.2.31"/>
    </reaction>
</comment>
<dbReference type="SMART" id="SM00647">
    <property type="entry name" value="IBR"/>
    <property type="match status" value="2"/>
</dbReference>
<name>A0AA35ZBI2_LACSI</name>
<dbReference type="GO" id="GO:0004523">
    <property type="term" value="F:RNA-DNA hybrid ribonuclease activity"/>
    <property type="evidence" value="ECO:0007669"/>
    <property type="project" value="InterPro"/>
</dbReference>
<dbReference type="EMBL" id="OX465082">
    <property type="protein sequence ID" value="CAI9289448.1"/>
    <property type="molecule type" value="Genomic_DNA"/>
</dbReference>
<dbReference type="Gene3D" id="3.30.40.10">
    <property type="entry name" value="Zinc/RING finger domain, C3HC4 (zinc finger)"/>
    <property type="match status" value="1"/>
</dbReference>
<feature type="compositionally biased region" description="Low complexity" evidence="13">
    <location>
        <begin position="38"/>
        <end position="49"/>
    </location>
</feature>
<keyword evidence="7" id="KW-0479">Metal-binding</keyword>
<organism evidence="16 17">
    <name type="scientific">Lactuca saligna</name>
    <name type="common">Willowleaf lettuce</name>
    <dbReference type="NCBI Taxonomy" id="75948"/>
    <lineage>
        <taxon>Eukaryota</taxon>
        <taxon>Viridiplantae</taxon>
        <taxon>Streptophyta</taxon>
        <taxon>Embryophyta</taxon>
        <taxon>Tracheophyta</taxon>
        <taxon>Spermatophyta</taxon>
        <taxon>Magnoliopsida</taxon>
        <taxon>eudicotyledons</taxon>
        <taxon>Gunneridae</taxon>
        <taxon>Pentapetalae</taxon>
        <taxon>asterids</taxon>
        <taxon>campanulids</taxon>
        <taxon>Asterales</taxon>
        <taxon>Asteraceae</taxon>
        <taxon>Cichorioideae</taxon>
        <taxon>Cichorieae</taxon>
        <taxon>Lactucinae</taxon>
        <taxon>Lactuca</taxon>
    </lineage>
</organism>
<evidence type="ECO:0000256" key="4">
    <source>
        <dbReference type="ARBA" id="ARBA00005884"/>
    </source>
</evidence>
<feature type="compositionally biased region" description="Polar residues" evidence="13">
    <location>
        <begin position="50"/>
        <end position="66"/>
    </location>
</feature>
<dbReference type="Gene3D" id="3.30.420.10">
    <property type="entry name" value="Ribonuclease H-like superfamily/Ribonuclease H"/>
    <property type="match status" value="1"/>
</dbReference>
<keyword evidence="11" id="KW-0862">Zinc</keyword>
<keyword evidence="6" id="KW-0808">Transferase</keyword>
<dbReference type="InterPro" id="IPR002867">
    <property type="entry name" value="IBR_dom"/>
</dbReference>
<dbReference type="SUPFAM" id="SSF57850">
    <property type="entry name" value="RING/U-box"/>
    <property type="match status" value="2"/>
</dbReference>
<feature type="region of interest" description="Disordered" evidence="13">
    <location>
        <begin position="37"/>
        <end position="70"/>
    </location>
</feature>
<dbReference type="InterPro" id="IPR002156">
    <property type="entry name" value="RNaseH_domain"/>
</dbReference>
<dbReference type="InterPro" id="IPR017907">
    <property type="entry name" value="Znf_RING_CS"/>
</dbReference>
<dbReference type="PROSITE" id="PS51873">
    <property type="entry name" value="TRIAD"/>
    <property type="match status" value="1"/>
</dbReference>
<dbReference type="InterPro" id="IPR013083">
    <property type="entry name" value="Znf_RING/FYVE/PHD"/>
</dbReference>
<dbReference type="PROSITE" id="PS00518">
    <property type="entry name" value="ZF_RING_1"/>
    <property type="match status" value="1"/>
</dbReference>
<keyword evidence="9 12" id="KW-0863">Zinc-finger</keyword>
<evidence type="ECO:0000256" key="2">
    <source>
        <dbReference type="ARBA" id="ARBA00001947"/>
    </source>
</evidence>